<dbReference type="Pfam" id="PF12900">
    <property type="entry name" value="Pyridox_ox_2"/>
    <property type="match status" value="1"/>
</dbReference>
<accession>A0AB39TTK3</accession>
<evidence type="ECO:0000256" key="1">
    <source>
        <dbReference type="SAM" id="MobiDB-lite"/>
    </source>
</evidence>
<dbReference type="Gene3D" id="2.30.110.10">
    <property type="entry name" value="Electron Transport, Fmn-binding Protein, Chain A"/>
    <property type="match status" value="1"/>
</dbReference>
<protein>
    <submittedName>
        <fullName evidence="2">Pyridoxamine 5'-phosphate oxidase family protein</fullName>
    </submittedName>
</protein>
<dbReference type="RefSeq" id="WP_369184965.1">
    <property type="nucleotide sequence ID" value="NZ_CP163445.1"/>
</dbReference>
<sequence>MNRDRDLYEEEDGLRDLGPERALDLLGRAAVGRVVYTIGALPAVLPVPFRLVPGGVLLAAGADADLVRAVDGAVIAFEADEVDAADGSGWCVTVLGRARAHPADPADAADAADAADPADAADVRILIRPELVTGRRLPSSRLPGPGPVRFTAGGKRAGGEEP</sequence>
<dbReference type="AlphaFoldDB" id="A0AB39TTK3"/>
<organism evidence="2">
    <name type="scientific">Streptomyces sp. Y1</name>
    <dbReference type="NCBI Taxonomy" id="3238634"/>
    <lineage>
        <taxon>Bacteria</taxon>
        <taxon>Bacillati</taxon>
        <taxon>Actinomycetota</taxon>
        <taxon>Actinomycetes</taxon>
        <taxon>Kitasatosporales</taxon>
        <taxon>Streptomycetaceae</taxon>
        <taxon>Streptomyces</taxon>
    </lineage>
</organism>
<dbReference type="InterPro" id="IPR012349">
    <property type="entry name" value="Split_barrel_FMN-bd"/>
</dbReference>
<proteinExistence type="predicted"/>
<dbReference type="EMBL" id="CP163445">
    <property type="protein sequence ID" value="XDQ82653.1"/>
    <property type="molecule type" value="Genomic_DNA"/>
</dbReference>
<name>A0AB39TTK3_9ACTN</name>
<reference evidence="2" key="1">
    <citation type="submission" date="2024-07" db="EMBL/GenBank/DDBJ databases">
        <authorList>
            <person name="Yu S.T."/>
        </authorList>
    </citation>
    <scope>NUCLEOTIDE SEQUENCE</scope>
    <source>
        <strain evidence="2">Y1</strain>
    </source>
</reference>
<dbReference type="SUPFAM" id="SSF50475">
    <property type="entry name" value="FMN-binding split barrel"/>
    <property type="match status" value="1"/>
</dbReference>
<evidence type="ECO:0000313" key="2">
    <source>
        <dbReference type="EMBL" id="XDQ82653.1"/>
    </source>
</evidence>
<dbReference type="InterPro" id="IPR024747">
    <property type="entry name" value="Pyridox_Oxase-rel"/>
</dbReference>
<gene>
    <name evidence="2" type="ORF">AB2U05_31225</name>
</gene>
<feature type="region of interest" description="Disordered" evidence="1">
    <location>
        <begin position="136"/>
        <end position="162"/>
    </location>
</feature>